<evidence type="ECO:0000313" key="2">
    <source>
        <dbReference type="EMBL" id="CAD7264237.1"/>
    </source>
</evidence>
<dbReference type="EMBL" id="OC004217">
    <property type="protein sequence ID" value="CAD7264237.1"/>
    <property type="molecule type" value="Genomic_DNA"/>
</dbReference>
<organism evidence="2">
    <name type="scientific">Timema shepardi</name>
    <name type="common">Walking stick</name>
    <dbReference type="NCBI Taxonomy" id="629360"/>
    <lineage>
        <taxon>Eukaryota</taxon>
        <taxon>Metazoa</taxon>
        <taxon>Ecdysozoa</taxon>
        <taxon>Arthropoda</taxon>
        <taxon>Hexapoda</taxon>
        <taxon>Insecta</taxon>
        <taxon>Pterygota</taxon>
        <taxon>Neoptera</taxon>
        <taxon>Polyneoptera</taxon>
        <taxon>Phasmatodea</taxon>
        <taxon>Timematodea</taxon>
        <taxon>Timematoidea</taxon>
        <taxon>Timematidae</taxon>
        <taxon>Timema</taxon>
    </lineage>
</organism>
<feature type="compositionally biased region" description="Basic and acidic residues" evidence="1">
    <location>
        <begin position="1"/>
        <end position="33"/>
    </location>
</feature>
<gene>
    <name evidence="2" type="ORF">TSIB3V08_LOCUS8296</name>
</gene>
<feature type="region of interest" description="Disordered" evidence="1">
    <location>
        <begin position="1"/>
        <end position="41"/>
    </location>
</feature>
<feature type="region of interest" description="Disordered" evidence="1">
    <location>
        <begin position="462"/>
        <end position="518"/>
    </location>
</feature>
<reference evidence="2" key="1">
    <citation type="submission" date="2020-11" db="EMBL/GenBank/DDBJ databases">
        <authorList>
            <person name="Tran Van P."/>
        </authorList>
    </citation>
    <scope>NUCLEOTIDE SEQUENCE</scope>
</reference>
<proteinExistence type="predicted"/>
<feature type="compositionally biased region" description="Polar residues" evidence="1">
    <location>
        <begin position="462"/>
        <end position="492"/>
    </location>
</feature>
<sequence length="741" mass="84057">MSRYRSYRENNRAHKSQHDTCEHNHSTHGEDNHASNGGTTWQGERHHQWLQEFIKRVHSTEYEPVLLILDGHRTRSLTALPQKDEKKFIPSPMLGSFPDPEFQQSSKSNPDHEAYLQQEHMKLLKYKHSQDKTNPKLKTGLSFPPNPHLLKMFHDHKSREVPRNNKNKNDDTHKSADTEYDYLKLFKDYMSDSNPQDIKTPQKESFTQEDYFKYMKNQELPMNDTPLQNSGKNVPYDENIFKALQNPQHIPEHKQIAKEEYLKDISSYKNQPNSDDNFDIEDILKAIDQYKAQPEENKNLFDNGHFLKSTQNFKPPYISDENSNDQNVFDLLQNGKLQHNSQHQQIAKEEFSKDISSYSNQAPSGGSLSIEDILKATQNYKPQPEEYKSDSGDFPKSTTNFNPHYNPDESFNGKYFSKPIPKETPQHIVHPGSFSNEGYNPGAFIDAHVSIPPRGLQPTFTSSGKFESDIKSTSYTSSPVTNSHPYTFQISPSPAERPGKKQAADPHRSCHPSQYIMPRAHSRRDVSLGLCEVREDESYSPHSHLSSTLSPLALGLSRVVSARVGGAPGFKSHVTWPVSDCLGSSRRDSKGPNTMSILKKAVSLLATFIPLGLFLASISPSILHINSTQSNLPHRQRSLDGVTKMDDLDDPLLAILNKYGGAKSLEDPDCENRIFCEMTRLGKQPQANLVQRAFWYLANDTPSSVAESLGLREVFKAVRTDACNIYNCVENITNSTQPINS</sequence>
<dbReference type="AlphaFoldDB" id="A0A7R9B248"/>
<name>A0A7R9B248_TIMSH</name>
<accession>A0A7R9B248</accession>
<evidence type="ECO:0000256" key="1">
    <source>
        <dbReference type="SAM" id="MobiDB-lite"/>
    </source>
</evidence>
<feature type="compositionally biased region" description="Basic and acidic residues" evidence="1">
    <location>
        <begin position="497"/>
        <end position="508"/>
    </location>
</feature>
<protein>
    <submittedName>
        <fullName evidence="2">Uncharacterized protein</fullName>
    </submittedName>
</protein>